<dbReference type="Pfam" id="PF03009">
    <property type="entry name" value="GDPD"/>
    <property type="match status" value="1"/>
</dbReference>
<feature type="transmembrane region" description="Helical" evidence="15">
    <location>
        <begin position="59"/>
        <end position="78"/>
    </location>
</feature>
<feature type="transmembrane region" description="Helical" evidence="15">
    <location>
        <begin position="263"/>
        <end position="285"/>
    </location>
</feature>
<keyword evidence="6" id="KW-0862">Zinc</keyword>
<evidence type="ECO:0000256" key="3">
    <source>
        <dbReference type="ARBA" id="ARBA00022692"/>
    </source>
</evidence>
<comment type="subcellular location">
    <subcellularLocation>
        <location evidence="1">Membrane</location>
    </subcellularLocation>
</comment>
<evidence type="ECO:0000256" key="5">
    <source>
        <dbReference type="ARBA" id="ARBA00022801"/>
    </source>
</evidence>
<evidence type="ECO:0000256" key="9">
    <source>
        <dbReference type="ARBA" id="ARBA00023136"/>
    </source>
</evidence>
<organism evidence="18 19">
    <name type="scientific">Cirrhinus molitorella</name>
    <name type="common">mud carp</name>
    <dbReference type="NCBI Taxonomy" id="172907"/>
    <lineage>
        <taxon>Eukaryota</taxon>
        <taxon>Metazoa</taxon>
        <taxon>Chordata</taxon>
        <taxon>Craniata</taxon>
        <taxon>Vertebrata</taxon>
        <taxon>Euteleostomi</taxon>
        <taxon>Actinopterygii</taxon>
        <taxon>Neopterygii</taxon>
        <taxon>Teleostei</taxon>
        <taxon>Ostariophysi</taxon>
        <taxon>Cypriniformes</taxon>
        <taxon>Cyprinidae</taxon>
        <taxon>Labeoninae</taxon>
        <taxon>Labeonini</taxon>
        <taxon>Cirrhinus</taxon>
    </lineage>
</organism>
<dbReference type="PROSITE" id="PS51792">
    <property type="entry name" value="YIPPEE"/>
    <property type="match status" value="1"/>
</dbReference>
<comment type="catalytic activity">
    <reaction evidence="10">
        <text>1-O-hexadecyl-sn-glycero-3-phosphocholine + H2O = 1-O-hexadecyl-sn-glycero-3-phosphate + choline + H(+)</text>
        <dbReference type="Rhea" id="RHEA:41143"/>
        <dbReference type="ChEBI" id="CHEBI:15354"/>
        <dbReference type="ChEBI" id="CHEBI:15377"/>
        <dbReference type="ChEBI" id="CHEBI:15378"/>
        <dbReference type="ChEBI" id="CHEBI:64496"/>
        <dbReference type="ChEBI" id="CHEBI:77580"/>
    </reaction>
    <physiologicalReaction direction="left-to-right" evidence="10">
        <dbReference type="Rhea" id="RHEA:41144"/>
    </physiologicalReaction>
</comment>
<gene>
    <name evidence="18" type="ORF">QQF64_024682</name>
</gene>
<sequence>MNTGQTSIRVLRYLLPTVAMTQKQQKPLVLLLNKSDPISVSAFTCCSQSPIVVGIMAGYLYYLLPAVGGYALTSLYFLKNPHILHKKKRTAFQCTHISHRGGCGERIENTIEAFTHAVEVGTEMLEIDCHLTKDGHVVVSHDENLLRQTGQDVNISSLNLEELPPYKETLEVTFKAGRFSTGSDRNIALLEDVFRKFPHTAVNIEVKENNSMLIEKISDLVKKFNREAISVWASVDSTIMKNCRKTNSSMPYMFTVKRGLQLLLLYYTGLLPFVPLGESFLQFYLPQIMNREYIPEMWILRSSLVTFLIERITLRKGMFKHLRDRGIQIHLFVCNEEHDIEAAFAAGATGVINRDLYIDMVKQTKAKTFQAYLDSCHRRYSCVHCRAHLANHDDLISKSFQGSQGRAYLFNSVVNVGCGPAEERLLLTGLHAVADIYCENCHTTLGWKYEQAFELSQKYKEGKFIIELSHMIKDNGWD</sequence>
<evidence type="ECO:0000313" key="18">
    <source>
        <dbReference type="EMBL" id="KAL1278009.1"/>
    </source>
</evidence>
<evidence type="ECO:0000256" key="7">
    <source>
        <dbReference type="ARBA" id="ARBA00022989"/>
    </source>
</evidence>
<reference evidence="18 19" key="1">
    <citation type="submission" date="2023-09" db="EMBL/GenBank/DDBJ databases">
        <authorList>
            <person name="Wang M."/>
        </authorList>
    </citation>
    <scope>NUCLEOTIDE SEQUENCE [LARGE SCALE GENOMIC DNA]</scope>
    <source>
        <strain evidence="18">GT-2023</strain>
        <tissue evidence="18">Liver</tissue>
    </source>
</reference>
<name>A0ABR3NLY4_9TELE</name>
<feature type="domain" description="GP-PDE" evidence="16">
    <location>
        <begin position="94"/>
        <end position="363"/>
    </location>
</feature>
<evidence type="ECO:0000256" key="11">
    <source>
        <dbReference type="ARBA" id="ARBA00047392"/>
    </source>
</evidence>
<dbReference type="Pfam" id="PF03226">
    <property type="entry name" value="Yippee-Mis18"/>
    <property type="match status" value="1"/>
</dbReference>
<keyword evidence="4" id="KW-0479">Metal-binding</keyword>
<keyword evidence="9 15" id="KW-0472">Membrane</keyword>
<dbReference type="SUPFAM" id="SSF51695">
    <property type="entry name" value="PLC-like phosphodiesterases"/>
    <property type="match status" value="1"/>
</dbReference>
<dbReference type="CDD" id="cd08612">
    <property type="entry name" value="GDPD_GDE4"/>
    <property type="match status" value="1"/>
</dbReference>
<keyword evidence="19" id="KW-1185">Reference proteome</keyword>
<evidence type="ECO:0000256" key="10">
    <source>
        <dbReference type="ARBA" id="ARBA00036083"/>
    </source>
</evidence>
<feature type="domain" description="Yippee" evidence="17">
    <location>
        <begin position="378"/>
        <end position="475"/>
    </location>
</feature>
<evidence type="ECO:0000256" key="13">
    <source>
        <dbReference type="ARBA" id="ARBA00048580"/>
    </source>
</evidence>
<keyword evidence="3 15" id="KW-0812">Transmembrane</keyword>
<dbReference type="InterPro" id="IPR030395">
    <property type="entry name" value="GP_PDE_dom"/>
</dbReference>
<evidence type="ECO:0000256" key="2">
    <source>
        <dbReference type="ARBA" id="ARBA00007277"/>
    </source>
</evidence>
<evidence type="ECO:0000256" key="12">
    <source>
        <dbReference type="ARBA" id="ARBA00047538"/>
    </source>
</evidence>
<keyword evidence="8" id="KW-0443">Lipid metabolism</keyword>
<comment type="caution">
    <text evidence="18">The sequence shown here is derived from an EMBL/GenBank/DDBJ whole genome shotgun (WGS) entry which is preliminary data.</text>
</comment>
<dbReference type="PROSITE" id="PS50007">
    <property type="entry name" value="PIPLC_X_DOMAIN"/>
    <property type="match status" value="1"/>
</dbReference>
<dbReference type="Proteomes" id="UP001558613">
    <property type="component" value="Unassembled WGS sequence"/>
</dbReference>
<keyword evidence="5" id="KW-0378">Hydrolase</keyword>
<comment type="catalytic activity">
    <reaction evidence="13">
        <text>1-O-(1Z-octadecenyl)-sn-glycero-3-phospho-N-hexadecanoyl-ethanolamine + H2O = 1-O-(1Z-octadecenyl)-sn-glycero-3-phosphate + N-hexadecanoylethanolamine + H(+)</text>
        <dbReference type="Rhea" id="RHEA:53184"/>
        <dbReference type="ChEBI" id="CHEBI:15377"/>
        <dbReference type="ChEBI" id="CHEBI:15378"/>
        <dbReference type="ChEBI" id="CHEBI:71464"/>
        <dbReference type="ChEBI" id="CHEBI:137009"/>
        <dbReference type="ChEBI" id="CHEBI:137017"/>
    </reaction>
    <physiologicalReaction direction="left-to-right" evidence="13">
        <dbReference type="Rhea" id="RHEA:53185"/>
    </physiologicalReaction>
</comment>
<evidence type="ECO:0000256" key="1">
    <source>
        <dbReference type="ARBA" id="ARBA00004370"/>
    </source>
</evidence>
<dbReference type="InterPro" id="IPR052271">
    <property type="entry name" value="GDPD-Related"/>
</dbReference>
<evidence type="ECO:0000259" key="17">
    <source>
        <dbReference type="PROSITE" id="PS51792"/>
    </source>
</evidence>
<dbReference type="PANTHER" id="PTHR42758">
    <property type="entry name" value="PHOSPHATIDYLGLYCEROL PHOSPHOLIPASE C"/>
    <property type="match status" value="1"/>
</dbReference>
<comment type="catalytic activity">
    <reaction evidence="12">
        <text>N-hexadecanoyl-1-(9Z-octadecenoyl)-sn-glycero-3-phosphoethanolamine + H2O = N-hexadecanoylethanolamine + 1-(9Z-octadecenoyl)-sn-glycero-3-phosphate + H(+)</text>
        <dbReference type="Rhea" id="RHEA:53168"/>
        <dbReference type="ChEBI" id="CHEBI:15377"/>
        <dbReference type="ChEBI" id="CHEBI:15378"/>
        <dbReference type="ChEBI" id="CHEBI:71464"/>
        <dbReference type="ChEBI" id="CHEBI:74544"/>
        <dbReference type="ChEBI" id="CHEBI:85217"/>
    </reaction>
    <physiologicalReaction direction="left-to-right" evidence="12">
        <dbReference type="Rhea" id="RHEA:53169"/>
    </physiologicalReaction>
</comment>
<dbReference type="PROSITE" id="PS51704">
    <property type="entry name" value="GP_PDE"/>
    <property type="match status" value="1"/>
</dbReference>
<evidence type="ECO:0000256" key="4">
    <source>
        <dbReference type="ARBA" id="ARBA00022723"/>
    </source>
</evidence>
<dbReference type="InterPro" id="IPR004910">
    <property type="entry name" value="Yippee/Mis18/Cereblon"/>
</dbReference>
<evidence type="ECO:0000256" key="15">
    <source>
        <dbReference type="SAM" id="Phobius"/>
    </source>
</evidence>
<comment type="similarity">
    <text evidence="2">Belongs to the glycerophosphoryl diester phosphodiesterase family.</text>
</comment>
<keyword evidence="7 15" id="KW-1133">Transmembrane helix</keyword>
<dbReference type="Gene3D" id="3.20.20.190">
    <property type="entry name" value="Phosphatidylinositol (PI) phosphodiesterase"/>
    <property type="match status" value="1"/>
</dbReference>
<comment type="catalytic activity">
    <reaction evidence="14">
        <text>N,1-di-(9Z-octadecenoyl)-sn-glycero-3-phosphoethanolamine + H2O = N-(9Z-octadecenoyl) ethanolamine + 1-(9Z-octadecenoyl)-sn-glycero-3-phosphate + H(+)</text>
        <dbReference type="Rhea" id="RHEA:56460"/>
        <dbReference type="ChEBI" id="CHEBI:15377"/>
        <dbReference type="ChEBI" id="CHEBI:15378"/>
        <dbReference type="ChEBI" id="CHEBI:71466"/>
        <dbReference type="ChEBI" id="CHEBI:74544"/>
        <dbReference type="ChEBI" id="CHEBI:85222"/>
    </reaction>
    <physiologicalReaction direction="left-to-right" evidence="14">
        <dbReference type="Rhea" id="RHEA:56461"/>
    </physiologicalReaction>
</comment>
<protein>
    <submittedName>
        <fullName evidence="18">Uncharacterized protein</fullName>
    </submittedName>
</protein>
<accession>A0ABR3NLY4</accession>
<evidence type="ECO:0000256" key="8">
    <source>
        <dbReference type="ARBA" id="ARBA00023098"/>
    </source>
</evidence>
<proteinExistence type="inferred from homology"/>
<dbReference type="EMBL" id="JAYMGO010000003">
    <property type="protein sequence ID" value="KAL1278009.1"/>
    <property type="molecule type" value="Genomic_DNA"/>
</dbReference>
<evidence type="ECO:0000259" key="16">
    <source>
        <dbReference type="PROSITE" id="PS51704"/>
    </source>
</evidence>
<dbReference type="InterPro" id="IPR017946">
    <property type="entry name" value="PLC-like_Pdiesterase_TIM-brl"/>
</dbReference>
<dbReference type="PANTHER" id="PTHR42758:SF3">
    <property type="entry name" value="LYSOPHOSPHOLIPASE D GDPD3"/>
    <property type="match status" value="1"/>
</dbReference>
<comment type="catalytic activity">
    <reaction evidence="11">
        <text>N-(5Z,8Z,11Z,14Z-eicosatetraenoyl)-1-(9Z-octadecenoyl)-sn-glycero-3-phosphoethanolamine + H2O = N-(5Z,8Z,11Z,14Z-eicosatetraenoyl)-ethanolamine + 1-(9Z-octadecenoyl)-sn-glycero-3-phosphate + H(+)</text>
        <dbReference type="Rhea" id="RHEA:45544"/>
        <dbReference type="ChEBI" id="CHEBI:2700"/>
        <dbReference type="ChEBI" id="CHEBI:15377"/>
        <dbReference type="ChEBI" id="CHEBI:15378"/>
        <dbReference type="ChEBI" id="CHEBI:74544"/>
        <dbReference type="ChEBI" id="CHEBI:85223"/>
    </reaction>
    <physiologicalReaction direction="left-to-right" evidence="11">
        <dbReference type="Rhea" id="RHEA:45545"/>
    </physiologicalReaction>
</comment>
<evidence type="ECO:0000313" key="19">
    <source>
        <dbReference type="Proteomes" id="UP001558613"/>
    </source>
</evidence>
<evidence type="ECO:0000256" key="6">
    <source>
        <dbReference type="ARBA" id="ARBA00022833"/>
    </source>
</evidence>
<dbReference type="InterPro" id="IPR034751">
    <property type="entry name" value="Yippee"/>
</dbReference>
<evidence type="ECO:0000256" key="14">
    <source>
        <dbReference type="ARBA" id="ARBA00048947"/>
    </source>
</evidence>